<protein>
    <submittedName>
        <fullName evidence="3">Uncharacterized protein</fullName>
    </submittedName>
</protein>
<feature type="transmembrane region" description="Helical" evidence="2">
    <location>
        <begin position="93"/>
        <end position="115"/>
    </location>
</feature>
<accession>A0A210PLN5</accession>
<reference evidence="3 4" key="1">
    <citation type="journal article" date="2017" name="Nat. Ecol. Evol.">
        <title>Scallop genome provides insights into evolution of bilaterian karyotype and development.</title>
        <authorList>
            <person name="Wang S."/>
            <person name="Zhang J."/>
            <person name="Jiao W."/>
            <person name="Li J."/>
            <person name="Xun X."/>
            <person name="Sun Y."/>
            <person name="Guo X."/>
            <person name="Huan P."/>
            <person name="Dong B."/>
            <person name="Zhang L."/>
            <person name="Hu X."/>
            <person name="Sun X."/>
            <person name="Wang J."/>
            <person name="Zhao C."/>
            <person name="Wang Y."/>
            <person name="Wang D."/>
            <person name="Huang X."/>
            <person name="Wang R."/>
            <person name="Lv J."/>
            <person name="Li Y."/>
            <person name="Zhang Z."/>
            <person name="Liu B."/>
            <person name="Lu W."/>
            <person name="Hui Y."/>
            <person name="Liang J."/>
            <person name="Zhou Z."/>
            <person name="Hou R."/>
            <person name="Li X."/>
            <person name="Liu Y."/>
            <person name="Li H."/>
            <person name="Ning X."/>
            <person name="Lin Y."/>
            <person name="Zhao L."/>
            <person name="Xing Q."/>
            <person name="Dou J."/>
            <person name="Li Y."/>
            <person name="Mao J."/>
            <person name="Guo H."/>
            <person name="Dou H."/>
            <person name="Li T."/>
            <person name="Mu C."/>
            <person name="Jiang W."/>
            <person name="Fu Q."/>
            <person name="Fu X."/>
            <person name="Miao Y."/>
            <person name="Liu J."/>
            <person name="Yu Q."/>
            <person name="Li R."/>
            <person name="Liao H."/>
            <person name="Li X."/>
            <person name="Kong Y."/>
            <person name="Jiang Z."/>
            <person name="Chourrout D."/>
            <person name="Li R."/>
            <person name="Bao Z."/>
        </authorList>
    </citation>
    <scope>NUCLEOTIDE SEQUENCE [LARGE SCALE GENOMIC DNA]</scope>
    <source>
        <strain evidence="3 4">PY_sf001</strain>
    </source>
</reference>
<keyword evidence="2" id="KW-0812">Transmembrane</keyword>
<feature type="transmembrane region" description="Helical" evidence="2">
    <location>
        <begin position="28"/>
        <end position="54"/>
    </location>
</feature>
<keyword evidence="2" id="KW-0472">Membrane</keyword>
<sequence length="391" mass="43387">MQYGEESFQSFTLDMAVSYRKQIIYRKLCFVLCLFGFVLDLVGFLLPTWVSYIIGGYRHYYGLFSTCIVQGGKQACGTVDPDFANGTFKAGQAFGILGLITYFSSLVCCCIVFCWPRPWKRRLMYSASASALATALFTMLSLVLFFTSHPDHGSRLDFGYYIAVAACAISPFIAIFAFYVAKITSFPPKQQPTIVSQPLSIIALDSVSMTSSGSFESDNRSRSWDVPIILRELTDDNLHQVPPEFRSYTREETKAGPSFFFNHRPSEEVMQKVKLRNAQNQKQPSPSGSQHCLFAQNQKQPSPSGSQHGLDAQNQKQPSPSVSQYGLHTGDQLKPSFTGSQYSLNSQNQLQPSPSGSQYGLNLSVNHLGMEVDTYRSPTPVEQVESASSSV</sequence>
<proteinExistence type="predicted"/>
<organism evidence="3 4">
    <name type="scientific">Mizuhopecten yessoensis</name>
    <name type="common">Japanese scallop</name>
    <name type="synonym">Patinopecten yessoensis</name>
    <dbReference type="NCBI Taxonomy" id="6573"/>
    <lineage>
        <taxon>Eukaryota</taxon>
        <taxon>Metazoa</taxon>
        <taxon>Spiralia</taxon>
        <taxon>Lophotrochozoa</taxon>
        <taxon>Mollusca</taxon>
        <taxon>Bivalvia</taxon>
        <taxon>Autobranchia</taxon>
        <taxon>Pteriomorphia</taxon>
        <taxon>Pectinida</taxon>
        <taxon>Pectinoidea</taxon>
        <taxon>Pectinidae</taxon>
        <taxon>Mizuhopecten</taxon>
    </lineage>
</organism>
<dbReference type="EMBL" id="NEDP02005590">
    <property type="protein sequence ID" value="OWF37377.1"/>
    <property type="molecule type" value="Genomic_DNA"/>
</dbReference>
<dbReference type="OrthoDB" id="10398082at2759"/>
<feature type="transmembrane region" description="Helical" evidence="2">
    <location>
        <begin position="127"/>
        <end position="146"/>
    </location>
</feature>
<feature type="compositionally biased region" description="Polar residues" evidence="1">
    <location>
        <begin position="277"/>
        <end position="326"/>
    </location>
</feature>
<gene>
    <name evidence="3" type="ORF">KP79_PYT14002</name>
</gene>
<evidence type="ECO:0000256" key="1">
    <source>
        <dbReference type="SAM" id="MobiDB-lite"/>
    </source>
</evidence>
<dbReference type="Gene3D" id="1.20.140.150">
    <property type="match status" value="1"/>
</dbReference>
<keyword evidence="2" id="KW-1133">Transmembrane helix</keyword>
<evidence type="ECO:0000256" key="2">
    <source>
        <dbReference type="SAM" id="Phobius"/>
    </source>
</evidence>
<comment type="caution">
    <text evidence="3">The sequence shown here is derived from an EMBL/GenBank/DDBJ whole genome shotgun (WGS) entry which is preliminary data.</text>
</comment>
<feature type="transmembrane region" description="Helical" evidence="2">
    <location>
        <begin position="158"/>
        <end position="181"/>
    </location>
</feature>
<dbReference type="AlphaFoldDB" id="A0A210PLN5"/>
<name>A0A210PLN5_MIZYE</name>
<evidence type="ECO:0000313" key="4">
    <source>
        <dbReference type="Proteomes" id="UP000242188"/>
    </source>
</evidence>
<feature type="region of interest" description="Disordered" evidence="1">
    <location>
        <begin position="274"/>
        <end position="362"/>
    </location>
</feature>
<dbReference type="Proteomes" id="UP000242188">
    <property type="component" value="Unassembled WGS sequence"/>
</dbReference>
<evidence type="ECO:0000313" key="3">
    <source>
        <dbReference type="EMBL" id="OWF37377.1"/>
    </source>
</evidence>
<keyword evidence="4" id="KW-1185">Reference proteome</keyword>
<feature type="compositionally biased region" description="Low complexity" evidence="1">
    <location>
        <begin position="339"/>
        <end position="358"/>
    </location>
</feature>